<comment type="subcellular location">
    <subcellularLocation>
        <location evidence="2 5">Secreted</location>
        <location evidence="2 5">Cell wall</location>
    </subcellularLocation>
</comment>
<comment type="function">
    <text evidence="1 5">Hydrolyzes acetyl esters in homogalacturonan regions of pectin. In type I primary cell wall, galacturonic acid residues of pectin can be acetylated at the O-2 and O-3 positions. Decreasing the degree of acetylation of pectin gels in vitro alters their physical properties.</text>
</comment>
<gene>
    <name evidence="6" type="ORF">NE237_001112</name>
</gene>
<evidence type="ECO:0000313" key="6">
    <source>
        <dbReference type="EMBL" id="KAJ4976006.1"/>
    </source>
</evidence>
<dbReference type="OrthoDB" id="1703246at2759"/>
<comment type="similarity">
    <text evidence="3 5">Belongs to the pectinacetylesterase family.</text>
</comment>
<feature type="chain" id="PRO_5040543151" description="Pectin acetylesterase" evidence="5">
    <location>
        <begin position="27"/>
        <end position="102"/>
    </location>
</feature>
<organism evidence="6 7">
    <name type="scientific">Protea cynaroides</name>
    <dbReference type="NCBI Taxonomy" id="273540"/>
    <lineage>
        <taxon>Eukaryota</taxon>
        <taxon>Viridiplantae</taxon>
        <taxon>Streptophyta</taxon>
        <taxon>Embryophyta</taxon>
        <taxon>Tracheophyta</taxon>
        <taxon>Spermatophyta</taxon>
        <taxon>Magnoliopsida</taxon>
        <taxon>Proteales</taxon>
        <taxon>Proteaceae</taxon>
        <taxon>Protea</taxon>
    </lineage>
</organism>
<keyword evidence="5" id="KW-0961">Cell wall biogenesis/degradation</keyword>
<dbReference type="GO" id="GO:0071555">
    <property type="term" value="P:cell wall organization"/>
    <property type="evidence" value="ECO:0007669"/>
    <property type="project" value="UniProtKB-KW"/>
</dbReference>
<dbReference type="EC" id="3.1.1.-" evidence="5"/>
<dbReference type="Proteomes" id="UP001141806">
    <property type="component" value="Unassembled WGS sequence"/>
</dbReference>
<dbReference type="AlphaFoldDB" id="A0A9Q0KTD1"/>
<dbReference type="InterPro" id="IPR004963">
    <property type="entry name" value="PAE/NOTUM"/>
</dbReference>
<keyword evidence="7" id="KW-1185">Reference proteome</keyword>
<sequence length="102" mass="11294">MFETRPPFVCVCYVIVLCLLTNSTLVDKLPNEGITVCVIVGGYFKEAHKTVFSFGVHLYSQADGFYVGMTYVENAVVKREVCLDGSPPAYHFDKGFCVGINN</sequence>
<evidence type="ECO:0000256" key="2">
    <source>
        <dbReference type="ARBA" id="ARBA00004191"/>
    </source>
</evidence>
<keyword evidence="4 5" id="KW-0134">Cell wall</keyword>
<keyword evidence="5" id="KW-0964">Secreted</keyword>
<dbReference type="Pfam" id="PF03283">
    <property type="entry name" value="PAE"/>
    <property type="match status" value="1"/>
</dbReference>
<accession>A0A9Q0KTD1</accession>
<evidence type="ECO:0000256" key="3">
    <source>
        <dbReference type="ARBA" id="ARBA00005784"/>
    </source>
</evidence>
<dbReference type="GO" id="GO:0016787">
    <property type="term" value="F:hydrolase activity"/>
    <property type="evidence" value="ECO:0007669"/>
    <property type="project" value="UniProtKB-KW"/>
</dbReference>
<proteinExistence type="inferred from homology"/>
<reference evidence="6" key="1">
    <citation type="journal article" date="2023" name="Plant J.">
        <title>The genome of the king protea, Protea cynaroides.</title>
        <authorList>
            <person name="Chang J."/>
            <person name="Duong T.A."/>
            <person name="Schoeman C."/>
            <person name="Ma X."/>
            <person name="Roodt D."/>
            <person name="Barker N."/>
            <person name="Li Z."/>
            <person name="Van de Peer Y."/>
            <person name="Mizrachi E."/>
        </authorList>
    </citation>
    <scope>NUCLEOTIDE SEQUENCE</scope>
    <source>
        <tissue evidence="6">Young leaves</tissue>
    </source>
</reference>
<keyword evidence="5" id="KW-0732">Signal</keyword>
<evidence type="ECO:0000313" key="7">
    <source>
        <dbReference type="Proteomes" id="UP001141806"/>
    </source>
</evidence>
<protein>
    <recommendedName>
        <fullName evidence="5">Pectin acetylesterase</fullName>
        <ecNumber evidence="5">3.1.1.-</ecNumber>
    </recommendedName>
</protein>
<comment type="caution">
    <text evidence="6">The sequence shown here is derived from an EMBL/GenBank/DDBJ whole genome shotgun (WGS) entry which is preliminary data.</text>
</comment>
<dbReference type="EMBL" id="JAMYWD010000003">
    <property type="protein sequence ID" value="KAJ4976006.1"/>
    <property type="molecule type" value="Genomic_DNA"/>
</dbReference>
<evidence type="ECO:0000256" key="4">
    <source>
        <dbReference type="ARBA" id="ARBA00022512"/>
    </source>
</evidence>
<evidence type="ECO:0000256" key="1">
    <source>
        <dbReference type="ARBA" id="ARBA00003534"/>
    </source>
</evidence>
<name>A0A9Q0KTD1_9MAGN</name>
<feature type="signal peptide" evidence="5">
    <location>
        <begin position="1"/>
        <end position="26"/>
    </location>
</feature>
<keyword evidence="5" id="KW-0378">Hydrolase</keyword>
<evidence type="ECO:0000256" key="5">
    <source>
        <dbReference type="RuleBase" id="RU363114"/>
    </source>
</evidence>